<comment type="caution">
    <text evidence="1">The sequence shown here is derived from an EMBL/GenBank/DDBJ whole genome shotgun (WGS) entry which is preliminary data.</text>
</comment>
<accession>A0ABU6VV04</accession>
<dbReference type="EMBL" id="JASCZI010152888">
    <property type="protein sequence ID" value="MED6176802.1"/>
    <property type="molecule type" value="Genomic_DNA"/>
</dbReference>
<evidence type="ECO:0000313" key="1">
    <source>
        <dbReference type="EMBL" id="MED6176802.1"/>
    </source>
</evidence>
<name>A0ABU6VV04_9FABA</name>
<organism evidence="1 2">
    <name type="scientific">Stylosanthes scabra</name>
    <dbReference type="NCBI Taxonomy" id="79078"/>
    <lineage>
        <taxon>Eukaryota</taxon>
        <taxon>Viridiplantae</taxon>
        <taxon>Streptophyta</taxon>
        <taxon>Embryophyta</taxon>
        <taxon>Tracheophyta</taxon>
        <taxon>Spermatophyta</taxon>
        <taxon>Magnoliopsida</taxon>
        <taxon>eudicotyledons</taxon>
        <taxon>Gunneridae</taxon>
        <taxon>Pentapetalae</taxon>
        <taxon>rosids</taxon>
        <taxon>fabids</taxon>
        <taxon>Fabales</taxon>
        <taxon>Fabaceae</taxon>
        <taxon>Papilionoideae</taxon>
        <taxon>50 kb inversion clade</taxon>
        <taxon>dalbergioids sensu lato</taxon>
        <taxon>Dalbergieae</taxon>
        <taxon>Pterocarpus clade</taxon>
        <taxon>Stylosanthes</taxon>
    </lineage>
</organism>
<sequence>MANLVEQYLKQRISARHNSKVISRNFRARDMVLRKADADTSASRDGLLGYQRDPKTMAPRLHGTKEPELLGYLDVSRKVKLSEVLGNVVPWLQRSRF</sequence>
<proteinExistence type="predicted"/>
<gene>
    <name evidence="1" type="ORF">PIB30_091776</name>
</gene>
<dbReference type="Proteomes" id="UP001341840">
    <property type="component" value="Unassembled WGS sequence"/>
</dbReference>
<protein>
    <submittedName>
        <fullName evidence="1">Uncharacterized protein</fullName>
    </submittedName>
</protein>
<reference evidence="1 2" key="1">
    <citation type="journal article" date="2023" name="Plants (Basel)">
        <title>Bridging the Gap: Combining Genomics and Transcriptomics Approaches to Understand Stylosanthes scabra, an Orphan Legume from the Brazilian Caatinga.</title>
        <authorList>
            <person name="Ferreira-Neto J.R.C."/>
            <person name="da Silva M.D."/>
            <person name="Binneck E."/>
            <person name="de Melo N.F."/>
            <person name="da Silva R.H."/>
            <person name="de Melo A.L.T.M."/>
            <person name="Pandolfi V."/>
            <person name="Bustamante F.O."/>
            <person name="Brasileiro-Vidal A.C."/>
            <person name="Benko-Iseppon A.M."/>
        </authorList>
    </citation>
    <scope>NUCLEOTIDE SEQUENCE [LARGE SCALE GENOMIC DNA]</scope>
    <source>
        <tissue evidence="1">Leaves</tissue>
    </source>
</reference>
<keyword evidence="2" id="KW-1185">Reference proteome</keyword>
<evidence type="ECO:0000313" key="2">
    <source>
        <dbReference type="Proteomes" id="UP001341840"/>
    </source>
</evidence>